<gene>
    <name evidence="1" type="ORF">S03H2_72659</name>
</gene>
<proteinExistence type="predicted"/>
<dbReference type="Pfam" id="PF17419">
    <property type="entry name" value="MauJ"/>
    <property type="match status" value="1"/>
</dbReference>
<feature type="non-terminal residue" evidence="1">
    <location>
        <position position="1"/>
    </location>
</feature>
<sequence>FIIEANTDELEIALSLFNEANFTNDDFYRFLCLWKILEIRYPNRQTRSAV</sequence>
<dbReference type="AlphaFoldDB" id="X1KNY7"/>
<feature type="non-terminal residue" evidence="1">
    <location>
        <position position="50"/>
    </location>
</feature>
<name>X1KNY7_9ZZZZ</name>
<organism evidence="1">
    <name type="scientific">marine sediment metagenome</name>
    <dbReference type="NCBI Taxonomy" id="412755"/>
    <lineage>
        <taxon>unclassified sequences</taxon>
        <taxon>metagenomes</taxon>
        <taxon>ecological metagenomes</taxon>
    </lineage>
</organism>
<dbReference type="InterPro" id="IPR035383">
    <property type="entry name" value="MauJ"/>
</dbReference>
<protein>
    <submittedName>
        <fullName evidence="1">Uncharacterized protein</fullName>
    </submittedName>
</protein>
<comment type="caution">
    <text evidence="1">The sequence shown here is derived from an EMBL/GenBank/DDBJ whole genome shotgun (WGS) entry which is preliminary data.</text>
</comment>
<reference evidence="1" key="1">
    <citation type="journal article" date="2014" name="Front. Microbiol.">
        <title>High frequency of phylogenetically diverse reductive dehalogenase-homologous genes in deep subseafloor sedimentary metagenomes.</title>
        <authorList>
            <person name="Kawai M."/>
            <person name="Futagami T."/>
            <person name="Toyoda A."/>
            <person name="Takaki Y."/>
            <person name="Nishi S."/>
            <person name="Hori S."/>
            <person name="Arai W."/>
            <person name="Tsubouchi T."/>
            <person name="Morono Y."/>
            <person name="Uchiyama I."/>
            <person name="Ito T."/>
            <person name="Fujiyama A."/>
            <person name="Inagaki F."/>
            <person name="Takami H."/>
        </authorList>
    </citation>
    <scope>NUCLEOTIDE SEQUENCE</scope>
    <source>
        <strain evidence="1">Expedition CK06-06</strain>
    </source>
</reference>
<dbReference type="EMBL" id="BARU01049270">
    <property type="protein sequence ID" value="GAH91859.1"/>
    <property type="molecule type" value="Genomic_DNA"/>
</dbReference>
<evidence type="ECO:0000313" key="1">
    <source>
        <dbReference type="EMBL" id="GAH91859.1"/>
    </source>
</evidence>
<accession>X1KNY7</accession>